<sequence length="210" mass="23698">MMDTPNVASESLAPSSDTNMVLFTLLPPLIRIRSHPRAKDRHSMSSPATAQIPFSSAMEADPSFATEGRSGRQQHRCQSLLDHKHSEEFTHAIRNATIALYKIELTELQQDQLRSLRSLVGQMDESINACDGIAKEIEIDRVLAENSLARIKADTAEGFSNVNQCTKAKLEDLKKRLYDYIQEMKDLESQIDKRKRIAKEMQDVAKKSLL</sequence>
<protein>
    <submittedName>
        <fullName evidence="3">Uncharacterized protein</fullName>
    </submittedName>
</protein>
<feature type="coiled-coil region" evidence="1">
    <location>
        <begin position="170"/>
        <end position="204"/>
    </location>
</feature>
<feature type="region of interest" description="Disordered" evidence="2">
    <location>
        <begin position="36"/>
        <end position="76"/>
    </location>
</feature>
<name>A0A8H3W342_9PEZI</name>
<dbReference type="Proteomes" id="UP000434172">
    <property type="component" value="Unassembled WGS sequence"/>
</dbReference>
<dbReference type="EMBL" id="WOWK01000131">
    <property type="protein sequence ID" value="KAF0317387.1"/>
    <property type="molecule type" value="Genomic_DNA"/>
</dbReference>
<accession>A0A8H3W342</accession>
<dbReference type="OrthoDB" id="4849351at2759"/>
<evidence type="ECO:0000313" key="4">
    <source>
        <dbReference type="Proteomes" id="UP000434172"/>
    </source>
</evidence>
<keyword evidence="4" id="KW-1185">Reference proteome</keyword>
<evidence type="ECO:0000256" key="1">
    <source>
        <dbReference type="SAM" id="Coils"/>
    </source>
</evidence>
<comment type="caution">
    <text evidence="3">The sequence shown here is derived from an EMBL/GenBank/DDBJ whole genome shotgun (WGS) entry which is preliminary data.</text>
</comment>
<keyword evidence="1" id="KW-0175">Coiled coil</keyword>
<proteinExistence type="predicted"/>
<organism evidence="3 4">
    <name type="scientific">Colletotrichum asianum</name>
    <dbReference type="NCBI Taxonomy" id="702518"/>
    <lineage>
        <taxon>Eukaryota</taxon>
        <taxon>Fungi</taxon>
        <taxon>Dikarya</taxon>
        <taxon>Ascomycota</taxon>
        <taxon>Pezizomycotina</taxon>
        <taxon>Sordariomycetes</taxon>
        <taxon>Hypocreomycetidae</taxon>
        <taxon>Glomerellales</taxon>
        <taxon>Glomerellaceae</taxon>
        <taxon>Colletotrichum</taxon>
        <taxon>Colletotrichum gloeosporioides species complex</taxon>
    </lineage>
</organism>
<reference evidence="3 4" key="1">
    <citation type="submission" date="2019-12" db="EMBL/GenBank/DDBJ databases">
        <title>A genome sequence resource for the geographically widespread anthracnose pathogen Colletotrichum asianum.</title>
        <authorList>
            <person name="Meng Y."/>
        </authorList>
    </citation>
    <scope>NUCLEOTIDE SEQUENCE [LARGE SCALE GENOMIC DNA]</scope>
    <source>
        <strain evidence="3 4">ICMP 18580</strain>
    </source>
</reference>
<evidence type="ECO:0000256" key="2">
    <source>
        <dbReference type="SAM" id="MobiDB-lite"/>
    </source>
</evidence>
<dbReference type="AlphaFoldDB" id="A0A8H3W342"/>
<evidence type="ECO:0000313" key="3">
    <source>
        <dbReference type="EMBL" id="KAF0317387.1"/>
    </source>
</evidence>
<feature type="compositionally biased region" description="Polar residues" evidence="2">
    <location>
        <begin position="44"/>
        <end position="54"/>
    </location>
</feature>
<gene>
    <name evidence="3" type="ORF">GQ607_015339</name>
</gene>